<evidence type="ECO:0000313" key="11">
    <source>
        <dbReference type="Proteomes" id="UP000327013"/>
    </source>
</evidence>
<dbReference type="Pfam" id="PF08294">
    <property type="entry name" value="TIM21"/>
    <property type="match status" value="1"/>
</dbReference>
<dbReference type="EMBL" id="VIBQ01000014">
    <property type="protein sequence ID" value="KAB8349792.1"/>
    <property type="molecule type" value="Genomic_DNA"/>
</dbReference>
<evidence type="ECO:0000256" key="7">
    <source>
        <dbReference type="ARBA" id="ARBA00023128"/>
    </source>
</evidence>
<dbReference type="AlphaFoldDB" id="A0A5N6KWM2"/>
<evidence type="ECO:0000256" key="1">
    <source>
        <dbReference type="ARBA" id="ARBA00004434"/>
    </source>
</evidence>
<gene>
    <name evidence="10" type="ORF">FH972_023806</name>
</gene>
<organism evidence="10 11">
    <name type="scientific">Carpinus fangiana</name>
    <dbReference type="NCBI Taxonomy" id="176857"/>
    <lineage>
        <taxon>Eukaryota</taxon>
        <taxon>Viridiplantae</taxon>
        <taxon>Streptophyta</taxon>
        <taxon>Embryophyta</taxon>
        <taxon>Tracheophyta</taxon>
        <taxon>Spermatophyta</taxon>
        <taxon>Magnoliopsida</taxon>
        <taxon>eudicotyledons</taxon>
        <taxon>Gunneridae</taxon>
        <taxon>Pentapetalae</taxon>
        <taxon>rosids</taxon>
        <taxon>fabids</taxon>
        <taxon>Fagales</taxon>
        <taxon>Betulaceae</taxon>
        <taxon>Carpinus</taxon>
    </lineage>
</organism>
<feature type="transmembrane region" description="Helical" evidence="9">
    <location>
        <begin position="86"/>
        <end position="106"/>
    </location>
</feature>
<dbReference type="Gene3D" id="3.10.450.320">
    <property type="entry name" value="Mitochondrial import inner membrane translocase subunit Tim21"/>
    <property type="match status" value="1"/>
</dbReference>
<comment type="similarity">
    <text evidence="2 9">Belongs to the TIM21 family.</text>
</comment>
<protein>
    <recommendedName>
        <fullName evidence="9">Mitochondrial import inner membrane translocase subunit Tim21</fullName>
    </recommendedName>
</protein>
<dbReference type="InterPro" id="IPR038552">
    <property type="entry name" value="Tim21_IMS_sf"/>
</dbReference>
<keyword evidence="9" id="KW-0813">Transport</keyword>
<evidence type="ECO:0000256" key="6">
    <source>
        <dbReference type="ARBA" id="ARBA00022989"/>
    </source>
</evidence>
<evidence type="ECO:0000256" key="2">
    <source>
        <dbReference type="ARBA" id="ARBA00010867"/>
    </source>
</evidence>
<evidence type="ECO:0000256" key="5">
    <source>
        <dbReference type="ARBA" id="ARBA00022946"/>
    </source>
</evidence>
<keyword evidence="6 9" id="KW-1133">Transmembrane helix</keyword>
<keyword evidence="9" id="KW-0653">Protein transport</keyword>
<keyword evidence="11" id="KW-1185">Reference proteome</keyword>
<comment type="function">
    <text evidence="9">Essential component of the TIM23 complex, a complex that mediates the translocation of transit peptide-containing proteins across the mitochondrial inner membrane.</text>
</comment>
<dbReference type="PANTHER" id="PTHR13032">
    <property type="entry name" value="MITOCHONDRIAL IMPORT INNER MEMBRANE TRANSLOCASE SUBUNIT TIM21"/>
    <property type="match status" value="1"/>
</dbReference>
<comment type="caution">
    <text evidence="10">The sequence shown here is derived from an EMBL/GenBank/DDBJ whole genome shotgun (WGS) entry which is preliminary data.</text>
</comment>
<keyword evidence="3 9" id="KW-0812">Transmembrane</keyword>
<name>A0A5N6KWM2_9ROSI</name>
<evidence type="ECO:0000313" key="10">
    <source>
        <dbReference type="EMBL" id="KAB8349792.1"/>
    </source>
</evidence>
<evidence type="ECO:0000256" key="3">
    <source>
        <dbReference type="ARBA" id="ARBA00022692"/>
    </source>
</evidence>
<dbReference type="GO" id="GO:0030150">
    <property type="term" value="P:protein import into mitochondrial matrix"/>
    <property type="evidence" value="ECO:0007669"/>
    <property type="project" value="UniProtKB-UniRule"/>
</dbReference>
<sequence length="238" mass="26830">MSSTLKSSSTALQIVLRRETIKPRHGARAISSIRSYATQQTSLGATTTAGERPKHKRVTVFNDDGRIPWGQLSRAEQVARTTQQSFNLSLVVIGGLATAAVGYFLWSDVFSPDSTTAHYNSAVNRVKDDPRCVELLGDPKQITAFGEPTWNRWRRNRPIASRTETDKLGTERLYMHFNMSGPKNEGVVQLFMLRRHDESTYHYGYLALDVRGHSRIYLENAGEQKKKTPGTFLGVRWT</sequence>
<dbReference type="Proteomes" id="UP000327013">
    <property type="component" value="Unassembled WGS sequence"/>
</dbReference>
<dbReference type="GO" id="GO:0005744">
    <property type="term" value="C:TIM23 mitochondrial import inner membrane translocase complex"/>
    <property type="evidence" value="ECO:0007669"/>
    <property type="project" value="UniProtKB-UniRule"/>
</dbReference>
<keyword evidence="4 9" id="KW-0999">Mitochondrion inner membrane</keyword>
<dbReference type="OrthoDB" id="436405at2759"/>
<proteinExistence type="inferred from homology"/>
<comment type="subunit">
    <text evidence="9">Component of the TIM23 complex.</text>
</comment>
<keyword evidence="5" id="KW-0809">Transit peptide</keyword>
<accession>A0A5N6KWM2</accession>
<reference evidence="10 11" key="1">
    <citation type="submission" date="2019-06" db="EMBL/GenBank/DDBJ databases">
        <title>A chromosomal-level reference genome of Carpinus fangiana (Coryloideae, Betulaceae).</title>
        <authorList>
            <person name="Yang X."/>
            <person name="Wang Z."/>
            <person name="Zhang L."/>
            <person name="Hao G."/>
            <person name="Liu J."/>
            <person name="Yang Y."/>
        </authorList>
    </citation>
    <scope>NUCLEOTIDE SEQUENCE [LARGE SCALE GENOMIC DNA]</scope>
    <source>
        <strain evidence="10">Cfa_2016G</strain>
        <tissue evidence="10">Leaf</tissue>
    </source>
</reference>
<dbReference type="PANTHER" id="PTHR13032:SF6">
    <property type="entry name" value="MITOCHONDRIAL IMPORT INNER MEMBRANE TRANSLOCASE SUBUNIT TIM21"/>
    <property type="match status" value="1"/>
</dbReference>
<dbReference type="FunFam" id="3.10.450.320:FF:000002">
    <property type="entry name" value="Mitochondrial import inner membrane translocase subunit tim21"/>
    <property type="match status" value="1"/>
</dbReference>
<keyword evidence="8 9" id="KW-0472">Membrane</keyword>
<evidence type="ECO:0000256" key="8">
    <source>
        <dbReference type="ARBA" id="ARBA00023136"/>
    </source>
</evidence>
<evidence type="ECO:0000256" key="4">
    <source>
        <dbReference type="ARBA" id="ARBA00022792"/>
    </source>
</evidence>
<keyword evidence="9" id="KW-0811">Translocation</keyword>
<dbReference type="InterPro" id="IPR013261">
    <property type="entry name" value="Tim21"/>
</dbReference>
<evidence type="ECO:0000256" key="9">
    <source>
        <dbReference type="RuleBase" id="RU367142"/>
    </source>
</evidence>
<comment type="subcellular location">
    <subcellularLocation>
        <location evidence="1 9">Mitochondrion inner membrane</location>
        <topology evidence="1 9">Single-pass membrane protein</topology>
    </subcellularLocation>
</comment>
<keyword evidence="7 9" id="KW-0496">Mitochondrion</keyword>